<accession>A0A5B7IGD7</accession>
<evidence type="ECO:0000313" key="2">
    <source>
        <dbReference type="EMBL" id="MPC79918.1"/>
    </source>
</evidence>
<organism evidence="2 3">
    <name type="scientific">Portunus trituberculatus</name>
    <name type="common">Swimming crab</name>
    <name type="synonym">Neptunus trituberculatus</name>
    <dbReference type="NCBI Taxonomy" id="210409"/>
    <lineage>
        <taxon>Eukaryota</taxon>
        <taxon>Metazoa</taxon>
        <taxon>Ecdysozoa</taxon>
        <taxon>Arthropoda</taxon>
        <taxon>Crustacea</taxon>
        <taxon>Multicrustacea</taxon>
        <taxon>Malacostraca</taxon>
        <taxon>Eumalacostraca</taxon>
        <taxon>Eucarida</taxon>
        <taxon>Decapoda</taxon>
        <taxon>Pleocyemata</taxon>
        <taxon>Brachyura</taxon>
        <taxon>Eubrachyura</taxon>
        <taxon>Portunoidea</taxon>
        <taxon>Portunidae</taxon>
        <taxon>Portuninae</taxon>
        <taxon>Portunus</taxon>
    </lineage>
</organism>
<dbReference type="AlphaFoldDB" id="A0A5B7IGD7"/>
<proteinExistence type="predicted"/>
<feature type="chain" id="PRO_5022782158" description="Secreted protein" evidence="1">
    <location>
        <begin position="18"/>
        <end position="72"/>
    </location>
</feature>
<dbReference type="EMBL" id="VSRR010052443">
    <property type="protein sequence ID" value="MPC79918.1"/>
    <property type="molecule type" value="Genomic_DNA"/>
</dbReference>
<sequence>MLVVMVVVMVVVVMVAAVEECCLLSVEILTSGGLDIRHINFLHINNPKSPLTLHSLIASWNNGYNRVASHFN</sequence>
<gene>
    <name evidence="2" type="ORF">E2C01_074475</name>
</gene>
<evidence type="ECO:0000313" key="3">
    <source>
        <dbReference type="Proteomes" id="UP000324222"/>
    </source>
</evidence>
<reference evidence="2 3" key="1">
    <citation type="submission" date="2019-05" db="EMBL/GenBank/DDBJ databases">
        <title>Another draft genome of Portunus trituberculatus and its Hox gene families provides insights of decapod evolution.</title>
        <authorList>
            <person name="Jeong J.-H."/>
            <person name="Song I."/>
            <person name="Kim S."/>
            <person name="Choi T."/>
            <person name="Kim D."/>
            <person name="Ryu S."/>
            <person name="Kim W."/>
        </authorList>
    </citation>
    <scope>NUCLEOTIDE SEQUENCE [LARGE SCALE GENOMIC DNA]</scope>
    <source>
        <tissue evidence="2">Muscle</tissue>
    </source>
</reference>
<keyword evidence="3" id="KW-1185">Reference proteome</keyword>
<comment type="caution">
    <text evidence="2">The sequence shown here is derived from an EMBL/GenBank/DDBJ whole genome shotgun (WGS) entry which is preliminary data.</text>
</comment>
<evidence type="ECO:0000256" key="1">
    <source>
        <dbReference type="SAM" id="SignalP"/>
    </source>
</evidence>
<evidence type="ECO:0008006" key="4">
    <source>
        <dbReference type="Google" id="ProtNLM"/>
    </source>
</evidence>
<dbReference type="Proteomes" id="UP000324222">
    <property type="component" value="Unassembled WGS sequence"/>
</dbReference>
<feature type="signal peptide" evidence="1">
    <location>
        <begin position="1"/>
        <end position="17"/>
    </location>
</feature>
<protein>
    <recommendedName>
        <fullName evidence="4">Secreted protein</fullName>
    </recommendedName>
</protein>
<keyword evidence="1" id="KW-0732">Signal</keyword>
<name>A0A5B7IGD7_PORTR</name>